<dbReference type="EMBL" id="JAECVW010000009">
    <property type="protein sequence ID" value="MBH8596053.1"/>
    <property type="molecule type" value="Genomic_DNA"/>
</dbReference>
<evidence type="ECO:0000313" key="5">
    <source>
        <dbReference type="EMBL" id="MBH8596053.1"/>
    </source>
</evidence>
<keyword evidence="1" id="KW-0547">Nucleotide-binding</keyword>
<dbReference type="Pfam" id="PF02626">
    <property type="entry name" value="CT_A_B"/>
    <property type="match status" value="1"/>
</dbReference>
<dbReference type="NCBIfam" id="TIGR00724">
    <property type="entry name" value="urea_amlyse_rel"/>
    <property type="match status" value="1"/>
</dbReference>
<dbReference type="GO" id="GO:0016787">
    <property type="term" value="F:hydrolase activity"/>
    <property type="evidence" value="ECO:0007669"/>
    <property type="project" value="UniProtKB-KW"/>
</dbReference>
<evidence type="ECO:0000256" key="1">
    <source>
        <dbReference type="ARBA" id="ARBA00022741"/>
    </source>
</evidence>
<dbReference type="PANTHER" id="PTHR43309">
    <property type="entry name" value="5-OXOPROLINASE SUBUNIT C"/>
    <property type="match status" value="1"/>
</dbReference>
<evidence type="ECO:0000259" key="4">
    <source>
        <dbReference type="SMART" id="SM00797"/>
    </source>
</evidence>
<keyword evidence="2" id="KW-0378">Hydrolase</keyword>
<keyword evidence="3" id="KW-0067">ATP-binding</keyword>
<dbReference type="GO" id="GO:0016740">
    <property type="term" value="F:transferase activity"/>
    <property type="evidence" value="ECO:0007669"/>
    <property type="project" value="UniProtKB-KW"/>
</dbReference>
<reference evidence="5 6" key="1">
    <citation type="submission" date="2020-12" db="EMBL/GenBank/DDBJ databases">
        <title>WGS of Thermoactinomyces spp.</title>
        <authorList>
            <person name="Cheng K."/>
        </authorList>
    </citation>
    <scope>NUCLEOTIDE SEQUENCE [LARGE SCALE GENOMIC DNA]</scope>
    <source>
        <strain evidence="6">CICC 10671\DSM 43846</strain>
    </source>
</reference>
<accession>A0A8I1DD04</accession>
<dbReference type="InterPro" id="IPR029000">
    <property type="entry name" value="Cyclophilin-like_dom_sf"/>
</dbReference>
<sequence length="317" mass="34103">MIEVVDPGLLTTVQDGGRTGYQAWGVTVGGAVDRFSLNTGNLLVGNPPDAPGIEMNLIGAVFRAHETLAAALTGADFSAKLEGKDIPLGTVFLWKEGSLLSLKGKPDGARCYLTVSGGIDVPKVLKSASTDLIAGIGGNGGRALKQGDKLKVGKKRMDPSVLKGRRLPPVWFRKKKKKEPEKIRVIFGPHDDAFTQKGKERFTSATFQCSHRMNRMGLQCLGGPVEHKNGADIISAGVTFGSIQVPADGQPFILLADRQTTGGYTQIATVIRADFPKIAQLMPGDRIRFCPVSLEEAREALMEQARFLKQLSAHNQK</sequence>
<gene>
    <name evidence="5" type="ORF">I8U20_12015</name>
</gene>
<protein>
    <submittedName>
        <fullName evidence="5">Biotin-dependent carboxyltransferase family protein</fullName>
    </submittedName>
</protein>
<comment type="caution">
    <text evidence="5">The sequence shown here is derived from an EMBL/GenBank/DDBJ whole genome shotgun (WGS) entry which is preliminary data.</text>
</comment>
<dbReference type="Gene3D" id="2.40.100.10">
    <property type="entry name" value="Cyclophilin-like"/>
    <property type="match status" value="1"/>
</dbReference>
<proteinExistence type="predicted"/>
<dbReference type="SMART" id="SM00797">
    <property type="entry name" value="AHS2"/>
    <property type="match status" value="1"/>
</dbReference>
<organism evidence="5 6">
    <name type="scientific">Thermoactinomyces intermedius</name>
    <dbReference type="NCBI Taxonomy" id="2024"/>
    <lineage>
        <taxon>Bacteria</taxon>
        <taxon>Bacillati</taxon>
        <taxon>Bacillota</taxon>
        <taxon>Bacilli</taxon>
        <taxon>Bacillales</taxon>
        <taxon>Thermoactinomycetaceae</taxon>
        <taxon>Thermoactinomyces</taxon>
    </lineage>
</organism>
<name>A0A8I1DD04_THEIN</name>
<dbReference type="InterPro" id="IPR052708">
    <property type="entry name" value="PxpC"/>
</dbReference>
<dbReference type="InterPro" id="IPR003778">
    <property type="entry name" value="CT_A_B"/>
</dbReference>
<dbReference type="AlphaFoldDB" id="A0A8I1DD04"/>
<feature type="domain" description="Carboxyltransferase" evidence="4">
    <location>
        <begin position="23"/>
        <end position="307"/>
    </location>
</feature>
<dbReference type="GO" id="GO:0005524">
    <property type="term" value="F:ATP binding"/>
    <property type="evidence" value="ECO:0007669"/>
    <property type="project" value="UniProtKB-KW"/>
</dbReference>
<keyword evidence="6" id="KW-1185">Reference proteome</keyword>
<evidence type="ECO:0000256" key="3">
    <source>
        <dbReference type="ARBA" id="ARBA00022840"/>
    </source>
</evidence>
<dbReference type="SUPFAM" id="SSF50891">
    <property type="entry name" value="Cyclophilin-like"/>
    <property type="match status" value="1"/>
</dbReference>
<evidence type="ECO:0000256" key="2">
    <source>
        <dbReference type="ARBA" id="ARBA00022801"/>
    </source>
</evidence>
<keyword evidence="5" id="KW-0808">Transferase</keyword>
<dbReference type="RefSeq" id="WP_181732737.1">
    <property type="nucleotide sequence ID" value="NZ_JACEIR010000011.1"/>
</dbReference>
<evidence type="ECO:0000313" key="6">
    <source>
        <dbReference type="Proteomes" id="UP000633619"/>
    </source>
</evidence>
<dbReference type="Proteomes" id="UP000633619">
    <property type="component" value="Unassembled WGS sequence"/>
</dbReference>
<dbReference type="PANTHER" id="PTHR43309:SF5">
    <property type="entry name" value="5-OXOPROLINASE SUBUNIT C"/>
    <property type="match status" value="1"/>
</dbReference>